<dbReference type="Proteomes" id="UP001241169">
    <property type="component" value="Unassembled WGS sequence"/>
</dbReference>
<dbReference type="RefSeq" id="XP_060345521.1">
    <property type="nucleotide sequence ID" value="XM_060495173.1"/>
</dbReference>
<evidence type="ECO:0000313" key="2">
    <source>
        <dbReference type="EMBL" id="KAK1531264.1"/>
    </source>
</evidence>
<reference evidence="2 3" key="1">
    <citation type="submission" date="2016-10" db="EMBL/GenBank/DDBJ databases">
        <title>The genome sequence of Colletotrichum fioriniae PJ7.</title>
        <authorList>
            <person name="Baroncelli R."/>
        </authorList>
    </citation>
    <scope>NUCLEOTIDE SEQUENCE [LARGE SCALE GENOMIC DNA]</scope>
    <source>
        <strain evidence="2 3">IMI 384185</strain>
    </source>
</reference>
<sequence>MTGFQFLFVSTFYQTFRGRSTSHHVSGQATILDHLFLYTDCSIGQGVGNTMEAQGNSRHWKEMGDRRQRNRKGRNKEKKSKWHFWGEYHRGPDVPNQPEEREAEEREGFWQGREFFSSAGKLDLFCGGL</sequence>
<organism evidence="2 3">
    <name type="scientific">Colletotrichum paranaense</name>
    <dbReference type="NCBI Taxonomy" id="1914294"/>
    <lineage>
        <taxon>Eukaryota</taxon>
        <taxon>Fungi</taxon>
        <taxon>Dikarya</taxon>
        <taxon>Ascomycota</taxon>
        <taxon>Pezizomycotina</taxon>
        <taxon>Sordariomycetes</taxon>
        <taxon>Hypocreomycetidae</taxon>
        <taxon>Glomerellales</taxon>
        <taxon>Glomerellaceae</taxon>
        <taxon>Colletotrichum</taxon>
        <taxon>Colletotrichum acutatum species complex</taxon>
    </lineage>
</organism>
<dbReference type="EMBL" id="MOPA01000009">
    <property type="protein sequence ID" value="KAK1531264.1"/>
    <property type="molecule type" value="Genomic_DNA"/>
</dbReference>
<proteinExistence type="predicted"/>
<evidence type="ECO:0000256" key="1">
    <source>
        <dbReference type="SAM" id="MobiDB-lite"/>
    </source>
</evidence>
<accession>A0ABQ9SAD7</accession>
<keyword evidence="3" id="KW-1185">Reference proteome</keyword>
<dbReference type="GeneID" id="85379072"/>
<evidence type="ECO:0000313" key="3">
    <source>
        <dbReference type="Proteomes" id="UP001241169"/>
    </source>
</evidence>
<gene>
    <name evidence="2" type="ORF">CPAR01_10913</name>
</gene>
<feature type="compositionally biased region" description="Basic residues" evidence="1">
    <location>
        <begin position="68"/>
        <end position="81"/>
    </location>
</feature>
<feature type="region of interest" description="Disordered" evidence="1">
    <location>
        <begin position="88"/>
        <end position="107"/>
    </location>
</feature>
<feature type="region of interest" description="Disordered" evidence="1">
    <location>
        <begin position="49"/>
        <end position="81"/>
    </location>
</feature>
<protein>
    <submittedName>
        <fullName evidence="2">Uncharacterized protein</fullName>
    </submittedName>
</protein>
<name>A0ABQ9SAD7_9PEZI</name>
<comment type="caution">
    <text evidence="2">The sequence shown here is derived from an EMBL/GenBank/DDBJ whole genome shotgun (WGS) entry which is preliminary data.</text>
</comment>